<reference evidence="3 4" key="1">
    <citation type="submission" date="2023-02" db="EMBL/GenBank/DDBJ databases">
        <title>LHISI_Scaffold_Assembly.</title>
        <authorList>
            <person name="Stuart O.P."/>
            <person name="Cleave R."/>
            <person name="Magrath M.J.L."/>
            <person name="Mikheyev A.S."/>
        </authorList>
    </citation>
    <scope>NUCLEOTIDE SEQUENCE [LARGE SCALE GENOMIC DNA]</scope>
    <source>
        <strain evidence="3">Daus_M_001</strain>
        <tissue evidence="3">Leg muscle</tissue>
    </source>
</reference>
<keyword evidence="2" id="KW-0812">Transmembrane</keyword>
<dbReference type="Proteomes" id="UP001159363">
    <property type="component" value="Chromosome 7"/>
</dbReference>
<proteinExistence type="predicted"/>
<keyword evidence="4" id="KW-1185">Reference proteome</keyword>
<evidence type="ECO:0000313" key="3">
    <source>
        <dbReference type="EMBL" id="KAJ8877181.1"/>
    </source>
</evidence>
<gene>
    <name evidence="3" type="ORF">PR048_021634</name>
</gene>
<evidence type="ECO:0000313" key="4">
    <source>
        <dbReference type="Proteomes" id="UP001159363"/>
    </source>
</evidence>
<sequence length="273" mass="29660">MKVRGKREIPEKTRRPTASCGTIPSVENPETRDPAGSPCLEETFMAVAYLEIFAAFETEKRGNDKCDTATHIKCTIAAKRKTELACNVLVALRVPTGLFSGGAIILFAGFLSWRQAAKVLAVFHDAVRALAGRKSTGGVGARSPLVTQRAARKARANLCGGNESWMLATRMPSRSAHWRVTEPCAPLNSRRPISSPASPSHVASCWENHLLQVSIIYGWVSVVLASRQASGLHAFLREDARGPPGEAADQLTHMATPRRLFLCHFSTFTLLAL</sequence>
<organism evidence="3 4">
    <name type="scientific">Dryococelus australis</name>
    <dbReference type="NCBI Taxonomy" id="614101"/>
    <lineage>
        <taxon>Eukaryota</taxon>
        <taxon>Metazoa</taxon>
        <taxon>Ecdysozoa</taxon>
        <taxon>Arthropoda</taxon>
        <taxon>Hexapoda</taxon>
        <taxon>Insecta</taxon>
        <taxon>Pterygota</taxon>
        <taxon>Neoptera</taxon>
        <taxon>Polyneoptera</taxon>
        <taxon>Phasmatodea</taxon>
        <taxon>Verophasmatodea</taxon>
        <taxon>Anareolatae</taxon>
        <taxon>Phasmatidae</taxon>
        <taxon>Eurycanthinae</taxon>
        <taxon>Dryococelus</taxon>
    </lineage>
</organism>
<feature type="transmembrane region" description="Helical" evidence="2">
    <location>
        <begin position="88"/>
        <end position="113"/>
    </location>
</feature>
<keyword evidence="2" id="KW-0472">Membrane</keyword>
<name>A0ABQ9GYT0_9NEOP</name>
<dbReference type="EMBL" id="JARBHB010000008">
    <property type="protein sequence ID" value="KAJ8877181.1"/>
    <property type="molecule type" value="Genomic_DNA"/>
</dbReference>
<evidence type="ECO:0000256" key="2">
    <source>
        <dbReference type="SAM" id="Phobius"/>
    </source>
</evidence>
<protein>
    <submittedName>
        <fullName evidence="3">Uncharacterized protein</fullName>
    </submittedName>
</protein>
<accession>A0ABQ9GYT0</accession>
<evidence type="ECO:0000256" key="1">
    <source>
        <dbReference type="SAM" id="MobiDB-lite"/>
    </source>
</evidence>
<comment type="caution">
    <text evidence="3">The sequence shown here is derived from an EMBL/GenBank/DDBJ whole genome shotgun (WGS) entry which is preliminary data.</text>
</comment>
<feature type="compositionally biased region" description="Basic and acidic residues" evidence="1">
    <location>
        <begin position="1"/>
        <end position="14"/>
    </location>
</feature>
<keyword evidence="2" id="KW-1133">Transmembrane helix</keyword>
<feature type="region of interest" description="Disordered" evidence="1">
    <location>
        <begin position="1"/>
        <end position="34"/>
    </location>
</feature>